<protein>
    <submittedName>
        <fullName evidence="7">NSS family neurotransmitter:Na+ symporter</fullName>
    </submittedName>
</protein>
<accession>A0A7Y9XTD3</accession>
<gene>
    <name evidence="7" type="ORF">FHS75_000412</name>
</gene>
<feature type="transmembrane region" description="Helical" evidence="6">
    <location>
        <begin position="242"/>
        <end position="264"/>
    </location>
</feature>
<dbReference type="InterPro" id="IPR000175">
    <property type="entry name" value="Na/ntran_symport"/>
</dbReference>
<evidence type="ECO:0000256" key="4">
    <source>
        <dbReference type="ARBA" id="ARBA00022989"/>
    </source>
</evidence>
<dbReference type="NCBIfam" id="NF037979">
    <property type="entry name" value="Na_transp"/>
    <property type="match status" value="1"/>
</dbReference>
<dbReference type="PROSITE" id="PS50267">
    <property type="entry name" value="NA_NEUROTRAN_SYMP_3"/>
    <property type="match status" value="1"/>
</dbReference>
<dbReference type="EMBL" id="JACBZF010000001">
    <property type="protein sequence ID" value="NYH94107.1"/>
    <property type="molecule type" value="Genomic_DNA"/>
</dbReference>
<evidence type="ECO:0000256" key="1">
    <source>
        <dbReference type="ARBA" id="ARBA00004141"/>
    </source>
</evidence>
<evidence type="ECO:0000256" key="2">
    <source>
        <dbReference type="ARBA" id="ARBA00022448"/>
    </source>
</evidence>
<feature type="transmembrane region" description="Helical" evidence="6">
    <location>
        <begin position="12"/>
        <end position="33"/>
    </location>
</feature>
<feature type="transmembrane region" description="Helical" evidence="6">
    <location>
        <begin position="365"/>
        <end position="387"/>
    </location>
</feature>
<dbReference type="InterPro" id="IPR037272">
    <property type="entry name" value="SNS_sf"/>
</dbReference>
<feature type="transmembrane region" description="Helical" evidence="6">
    <location>
        <begin position="454"/>
        <end position="476"/>
    </location>
</feature>
<dbReference type="SUPFAM" id="SSF161070">
    <property type="entry name" value="SNF-like"/>
    <property type="match status" value="1"/>
</dbReference>
<dbReference type="AlphaFoldDB" id="A0A7Y9XTD3"/>
<evidence type="ECO:0000256" key="3">
    <source>
        <dbReference type="ARBA" id="ARBA00022692"/>
    </source>
</evidence>
<feature type="transmembrane region" description="Helical" evidence="6">
    <location>
        <begin position="104"/>
        <end position="127"/>
    </location>
</feature>
<evidence type="ECO:0000256" key="5">
    <source>
        <dbReference type="ARBA" id="ARBA00023136"/>
    </source>
</evidence>
<feature type="transmembrane region" description="Helical" evidence="6">
    <location>
        <begin position="276"/>
        <end position="301"/>
    </location>
</feature>
<evidence type="ECO:0000313" key="8">
    <source>
        <dbReference type="Proteomes" id="UP000522081"/>
    </source>
</evidence>
<evidence type="ECO:0000256" key="6">
    <source>
        <dbReference type="SAM" id="Phobius"/>
    </source>
</evidence>
<feature type="transmembrane region" description="Helical" evidence="6">
    <location>
        <begin position="166"/>
        <end position="187"/>
    </location>
</feature>
<dbReference type="InterPro" id="IPR047218">
    <property type="entry name" value="YocR/YhdH-like"/>
</dbReference>
<dbReference type="GO" id="GO:0016020">
    <property type="term" value="C:membrane"/>
    <property type="evidence" value="ECO:0007669"/>
    <property type="project" value="UniProtKB-SubCell"/>
</dbReference>
<comment type="caution">
    <text evidence="7">The sequence shown here is derived from an EMBL/GenBank/DDBJ whole genome shotgun (WGS) entry which is preliminary data.</text>
</comment>
<proteinExistence type="predicted"/>
<dbReference type="PANTHER" id="PTHR42948">
    <property type="entry name" value="TRANSPORTER"/>
    <property type="match status" value="1"/>
</dbReference>
<feature type="transmembrane region" description="Helical" evidence="6">
    <location>
        <begin position="321"/>
        <end position="344"/>
    </location>
</feature>
<feature type="transmembrane region" description="Helical" evidence="6">
    <location>
        <begin position="415"/>
        <end position="433"/>
    </location>
</feature>
<keyword evidence="5 6" id="KW-0472">Membrane</keyword>
<keyword evidence="2" id="KW-0813">Transport</keyword>
<keyword evidence="8" id="KW-1185">Reference proteome</keyword>
<dbReference type="CDD" id="cd10336">
    <property type="entry name" value="SLC6sbd_Tyt1-Like"/>
    <property type="match status" value="1"/>
</dbReference>
<keyword evidence="4 6" id="KW-1133">Transmembrane helix</keyword>
<sequence length="477" mass="49825">MVAATQGGEQGWSSRTAFVLAAIGAAVGLGNIWRFPTLAGENGGGAFVFVYVVCVILIGLPMVLVEIMLGRAGGGHANAIGSVADVAEQSKVSRKWSIFGGCEVLAAFLILSFYSVVAGWVLNFVFISGADFFGSLFSGAPLAGAHVGEPQEAVTGLMGELFASPWRMLLLHALFMATTLGIVAVGVHDGIEKAASWLMPSFFVLLVLITIYGAFTGDFARALAFLFTPDFSRLSPTAINEALGQAFFSLSLGSAALITYGSYVGSDVKLAPTAGMIAAADTGVAILAGLMIFPIVFTAGLDPSAGPALIFQSLPIAFQTMPAGALIGFAFFLLIFFAALTSSISLLEGPVAWTIDTFGIARRPAAVIVALASFVVGVACILGYGAWSDVRLLGFWAIFAETDILDTIDGFTGKVMLPLAGLGLSIFAGWRADRRLIEAQTGLTGGAFLLWRGLVAWLAPFAVFLILIFGLFPWLLG</sequence>
<comment type="subcellular location">
    <subcellularLocation>
        <location evidence="1">Membrane</location>
        <topology evidence="1">Multi-pass membrane protein</topology>
    </subcellularLocation>
</comment>
<dbReference type="PRINTS" id="PR00176">
    <property type="entry name" value="NANEUSMPORT"/>
</dbReference>
<organism evidence="7 8">
    <name type="scientific">Novosphingobium marinum</name>
    <dbReference type="NCBI Taxonomy" id="1514948"/>
    <lineage>
        <taxon>Bacteria</taxon>
        <taxon>Pseudomonadati</taxon>
        <taxon>Pseudomonadota</taxon>
        <taxon>Alphaproteobacteria</taxon>
        <taxon>Sphingomonadales</taxon>
        <taxon>Sphingomonadaceae</taxon>
        <taxon>Novosphingobium</taxon>
    </lineage>
</organism>
<evidence type="ECO:0000313" key="7">
    <source>
        <dbReference type="EMBL" id="NYH94107.1"/>
    </source>
</evidence>
<dbReference type="RefSeq" id="WP_179406059.1">
    <property type="nucleotide sequence ID" value="NZ_BMGF01000001.1"/>
</dbReference>
<feature type="transmembrane region" description="Helical" evidence="6">
    <location>
        <begin position="194"/>
        <end position="215"/>
    </location>
</feature>
<feature type="transmembrane region" description="Helical" evidence="6">
    <location>
        <begin position="45"/>
        <end position="65"/>
    </location>
</feature>
<name>A0A7Y9XTD3_9SPHN</name>
<reference evidence="7 8" key="1">
    <citation type="submission" date="2020-07" db="EMBL/GenBank/DDBJ databases">
        <title>Genomic Encyclopedia of Type Strains, Phase IV (KMG-IV): sequencing the most valuable type-strain genomes for metagenomic binning, comparative biology and taxonomic classification.</title>
        <authorList>
            <person name="Goeker M."/>
        </authorList>
    </citation>
    <scope>NUCLEOTIDE SEQUENCE [LARGE SCALE GENOMIC DNA]</scope>
    <source>
        <strain evidence="7 8">DSM 29043</strain>
    </source>
</reference>
<dbReference type="Pfam" id="PF00209">
    <property type="entry name" value="SNF"/>
    <property type="match status" value="2"/>
</dbReference>
<dbReference type="PANTHER" id="PTHR42948:SF1">
    <property type="entry name" value="TRANSPORTER"/>
    <property type="match status" value="1"/>
</dbReference>
<dbReference type="Proteomes" id="UP000522081">
    <property type="component" value="Unassembled WGS sequence"/>
</dbReference>
<keyword evidence="3 6" id="KW-0812">Transmembrane</keyword>